<feature type="compositionally biased region" description="Pro residues" evidence="1">
    <location>
        <begin position="258"/>
        <end position="272"/>
    </location>
</feature>
<dbReference type="Proteomes" id="UP000730481">
    <property type="component" value="Unassembled WGS sequence"/>
</dbReference>
<proteinExistence type="predicted"/>
<evidence type="ECO:0000313" key="3">
    <source>
        <dbReference type="Proteomes" id="UP000730481"/>
    </source>
</evidence>
<name>A0A9P5A4R4_9HYPO</name>
<comment type="caution">
    <text evidence="2">The sequence shown here is derived from an EMBL/GenBank/DDBJ whole genome shotgun (WGS) entry which is preliminary data.</text>
</comment>
<protein>
    <submittedName>
        <fullName evidence="2">Uncharacterized protein</fullName>
    </submittedName>
</protein>
<sequence>MCSTFIPSSRPAAWTLDQPTSSSQAEVAVNSSEFQSSEFNSAGFTATDFSSTGSQRLVESVVEKSGLSLPDITMSDSGMSRSIVKIEARFANKLTGYSIWKLSTGLLVSPNLVVAGSEAVYDVEYQLGAATEVKCYIGYRGRGSSDIQPRYGQRVVFSADWTEGSERRSRDIAFIEVAQNLTLYAKTTQAQEQPVEQTPITVTVCANCSSHEAPVPEPVSQPDPQPEVTETEAPIAVCIEPAVEPAVEEPQLQIPVPAAEPTPEPVPEPVPESVPESDPVDFEVVHTPDTSVADDVETDPFYETLKTVSQIDTKTLDIESSLIDDVGQFVSVAAGSLVSHVVGAETISSGKATKLSGVSERALLAEVSLQAVLAIEQSDELDEIIAAMKENWTANSPQVDQLSELLAPYLSEAARYILEYHQEDGVEQVTGGKPLKRRNLGIRQFPANEATKAFVKGLFEPTLPLAGREDVFSSLGPVLRSAVSAVDQIVCQTGKSAFDEVTPKLLKKYQGAAPSAADVQAIRVLVQRAIMADAAYQVLSILPREKLQALKVIPLDAEIPQGENIFDFIKNVIQKVGPGCLHDAKQAVHKFFPLLLDPSTKPAQPVVAAPVKAASNKFALRDFLSSKKGSVKTL</sequence>
<reference evidence="2" key="2">
    <citation type="submission" date="2020-02" db="EMBL/GenBank/DDBJ databases">
        <title>Identification and distribution of gene clusters putatively required for synthesis of sphingolipid metabolism inhibitors in phylogenetically diverse species of the filamentous fungus Fusarium.</title>
        <authorList>
            <person name="Kim H.-S."/>
            <person name="Busman M."/>
            <person name="Brown D.W."/>
            <person name="Divon H."/>
            <person name="Uhlig S."/>
            <person name="Proctor R.H."/>
        </authorList>
    </citation>
    <scope>NUCLEOTIDE SEQUENCE</scope>
    <source>
        <strain evidence="2">NRRL 25174</strain>
    </source>
</reference>
<accession>A0A9P5A4R4</accession>
<reference evidence="2" key="1">
    <citation type="journal article" date="2017" name="Mycologia">
        <title>Fusarium algeriense, sp. nov., a novel toxigenic crown rot pathogen of durum wheat from Algeria is nested in the Fusarium burgessii species complex.</title>
        <authorList>
            <person name="Laraba I."/>
            <person name="Keddad A."/>
            <person name="Boureghda H."/>
            <person name="Abdallah N."/>
            <person name="Vaughan M.M."/>
            <person name="Proctor R.H."/>
            <person name="Busman M."/>
            <person name="O'Donnell K."/>
        </authorList>
    </citation>
    <scope>NUCLEOTIDE SEQUENCE</scope>
    <source>
        <strain evidence="2">NRRL 25174</strain>
    </source>
</reference>
<evidence type="ECO:0000313" key="2">
    <source>
        <dbReference type="EMBL" id="KAF4332265.1"/>
    </source>
</evidence>
<gene>
    <name evidence="2" type="ORF">FBEOM_13940</name>
</gene>
<dbReference type="OrthoDB" id="3693942at2759"/>
<dbReference type="EMBL" id="PVQB02001120">
    <property type="protein sequence ID" value="KAF4332265.1"/>
    <property type="molecule type" value="Genomic_DNA"/>
</dbReference>
<evidence type="ECO:0000256" key="1">
    <source>
        <dbReference type="SAM" id="MobiDB-lite"/>
    </source>
</evidence>
<organism evidence="2 3">
    <name type="scientific">Fusarium beomiforme</name>
    <dbReference type="NCBI Taxonomy" id="44412"/>
    <lineage>
        <taxon>Eukaryota</taxon>
        <taxon>Fungi</taxon>
        <taxon>Dikarya</taxon>
        <taxon>Ascomycota</taxon>
        <taxon>Pezizomycotina</taxon>
        <taxon>Sordariomycetes</taxon>
        <taxon>Hypocreomycetidae</taxon>
        <taxon>Hypocreales</taxon>
        <taxon>Nectriaceae</taxon>
        <taxon>Fusarium</taxon>
        <taxon>Fusarium burgessii species complex</taxon>
    </lineage>
</organism>
<feature type="region of interest" description="Disordered" evidence="1">
    <location>
        <begin position="257"/>
        <end position="278"/>
    </location>
</feature>
<keyword evidence="3" id="KW-1185">Reference proteome</keyword>
<dbReference type="AlphaFoldDB" id="A0A9P5A4R4"/>